<dbReference type="Proteomes" id="UP000199019">
    <property type="component" value="Unassembled WGS sequence"/>
</dbReference>
<dbReference type="AlphaFoldDB" id="A0A1H9VH63"/>
<protein>
    <recommendedName>
        <fullName evidence="3">Lipoprotein</fullName>
    </recommendedName>
</protein>
<dbReference type="PROSITE" id="PS51257">
    <property type="entry name" value="PROKAR_LIPOPROTEIN"/>
    <property type="match status" value="1"/>
</dbReference>
<dbReference type="STRING" id="587636.SAMN05216199_2335"/>
<name>A0A1H9VH63_9MICO</name>
<accession>A0A1H9VH63</accession>
<evidence type="ECO:0008006" key="3">
    <source>
        <dbReference type="Google" id="ProtNLM"/>
    </source>
</evidence>
<evidence type="ECO:0000313" key="1">
    <source>
        <dbReference type="EMBL" id="SES20908.1"/>
    </source>
</evidence>
<sequence length="182" mass="19068">MDGGTTRQAATAATLLGAALVLGGCTSSFPSVEDMRAIPGAGSVYPGSVVYDSSASPPERNLMADNSGTLQTVACTTASVPELAQWFDDQLEAVGWKVAPGYQAYWTPPPTGVGSSSLAARVPTDWEREDAELVLTVLSDQDLRWYRNKHPDAAAAAARAGCSTSYRTRLSMTGTHPAATSR</sequence>
<evidence type="ECO:0000313" key="2">
    <source>
        <dbReference type="Proteomes" id="UP000199019"/>
    </source>
</evidence>
<gene>
    <name evidence="1" type="ORF">SAMN05216199_2335</name>
</gene>
<keyword evidence="2" id="KW-1185">Reference proteome</keyword>
<organism evidence="1 2">
    <name type="scientific">Pedococcus cremeus</name>
    <dbReference type="NCBI Taxonomy" id="587636"/>
    <lineage>
        <taxon>Bacteria</taxon>
        <taxon>Bacillati</taxon>
        <taxon>Actinomycetota</taxon>
        <taxon>Actinomycetes</taxon>
        <taxon>Micrococcales</taxon>
        <taxon>Intrasporangiaceae</taxon>
        <taxon>Pedococcus</taxon>
    </lineage>
</organism>
<proteinExistence type="predicted"/>
<dbReference type="RefSeq" id="WP_091758326.1">
    <property type="nucleotide sequence ID" value="NZ_FOHB01000004.1"/>
</dbReference>
<reference evidence="2" key="1">
    <citation type="submission" date="2016-10" db="EMBL/GenBank/DDBJ databases">
        <authorList>
            <person name="Varghese N."/>
            <person name="Submissions S."/>
        </authorList>
    </citation>
    <scope>NUCLEOTIDE SEQUENCE [LARGE SCALE GENOMIC DNA]</scope>
    <source>
        <strain evidence="2">CGMCC 1.6963</strain>
    </source>
</reference>
<dbReference type="EMBL" id="FOHB01000004">
    <property type="protein sequence ID" value="SES20908.1"/>
    <property type="molecule type" value="Genomic_DNA"/>
</dbReference>